<feature type="transmembrane region" description="Helical" evidence="15">
    <location>
        <begin position="945"/>
        <end position="963"/>
    </location>
</feature>
<dbReference type="InterPro" id="IPR058851">
    <property type="entry name" value="CALS1_helical"/>
</dbReference>
<feature type="transmembrane region" description="Helical" evidence="15">
    <location>
        <begin position="1118"/>
        <end position="1137"/>
    </location>
</feature>
<feature type="transmembrane region" description="Helical" evidence="15">
    <location>
        <begin position="529"/>
        <end position="552"/>
    </location>
</feature>
<feature type="transmembrane region" description="Helical" evidence="15">
    <location>
        <begin position="424"/>
        <end position="450"/>
    </location>
</feature>
<keyword evidence="5" id="KW-0328">Glycosyltransferase</keyword>
<protein>
    <recommendedName>
        <fullName evidence="12">1,3-beta-glucan synthase</fullName>
        <ecNumber evidence="3">2.4.1.34</ecNumber>
    </recommendedName>
    <alternativeName>
        <fullName evidence="12">1,3-beta-glucan synthase</fullName>
    </alternativeName>
</protein>
<dbReference type="EC" id="2.4.1.34" evidence="3"/>
<feature type="transmembrane region" description="Helical" evidence="15">
    <location>
        <begin position="2286"/>
        <end position="2305"/>
    </location>
</feature>
<evidence type="ECO:0000256" key="12">
    <source>
        <dbReference type="ARBA" id="ARBA00032165"/>
    </source>
</evidence>
<feature type="transmembrane region" description="Helical" evidence="15">
    <location>
        <begin position="2077"/>
        <end position="2099"/>
    </location>
</feature>
<evidence type="ECO:0000256" key="6">
    <source>
        <dbReference type="ARBA" id="ARBA00022679"/>
    </source>
</evidence>
<dbReference type="Proteomes" id="UP000027138">
    <property type="component" value="Unassembled WGS sequence"/>
</dbReference>
<dbReference type="OrthoDB" id="1880850at2759"/>
<feature type="transmembrane region" description="Helical" evidence="15">
    <location>
        <begin position="1019"/>
        <end position="1035"/>
    </location>
</feature>
<dbReference type="Pfam" id="PF14288">
    <property type="entry name" value="FKS1_dom1"/>
    <property type="match status" value="1"/>
</dbReference>
<dbReference type="STRING" id="180498.A0A067JLS9"/>
<evidence type="ECO:0000256" key="10">
    <source>
        <dbReference type="ARBA" id="ARBA00023136"/>
    </source>
</evidence>
<keyword evidence="6" id="KW-0808">Transferase</keyword>
<evidence type="ECO:0000256" key="11">
    <source>
        <dbReference type="ARBA" id="ARBA00023316"/>
    </source>
</evidence>
<keyword evidence="7 15" id="KW-0812">Transmembrane</keyword>
<keyword evidence="8" id="KW-0133">Cell shape</keyword>
<feature type="transmembrane region" description="Helical" evidence="15">
    <location>
        <begin position="1047"/>
        <end position="1067"/>
    </location>
</feature>
<reference evidence="17 18" key="1">
    <citation type="journal article" date="2014" name="PLoS ONE">
        <title>Global Analysis of Gene Expression Profiles in Physic Nut (Jatropha curcas L.) Seedlings Exposed to Salt Stress.</title>
        <authorList>
            <person name="Zhang L."/>
            <person name="Zhang C."/>
            <person name="Wu P."/>
            <person name="Chen Y."/>
            <person name="Li M."/>
            <person name="Jiang H."/>
            <person name="Wu G."/>
        </authorList>
    </citation>
    <scope>NUCLEOTIDE SEQUENCE [LARGE SCALE GENOMIC DNA]</scope>
    <source>
        <strain evidence="18">cv. GZQX0401</strain>
        <tissue evidence="17">Young leaves</tissue>
    </source>
</reference>
<dbReference type="SMART" id="SM01205">
    <property type="entry name" value="FKS1_dom1"/>
    <property type="match status" value="1"/>
</dbReference>
<keyword evidence="9 15" id="KW-1133">Transmembrane helix</keyword>
<dbReference type="InterPro" id="IPR003440">
    <property type="entry name" value="Glyco_trans_48_dom"/>
</dbReference>
<dbReference type="GO" id="GO:0005886">
    <property type="term" value="C:plasma membrane"/>
    <property type="evidence" value="ECO:0007669"/>
    <property type="project" value="UniProtKB-SubCell"/>
</dbReference>
<feature type="domain" description="1,3-beta-glucan synthase component FKS1-like" evidence="16">
    <location>
        <begin position="161"/>
        <end position="277"/>
    </location>
</feature>
<evidence type="ECO:0000256" key="9">
    <source>
        <dbReference type="ARBA" id="ARBA00022989"/>
    </source>
</evidence>
<feature type="transmembrane region" description="Helical" evidence="15">
    <location>
        <begin position="1957"/>
        <end position="1976"/>
    </location>
</feature>
<feature type="transmembrane region" description="Helical" evidence="15">
    <location>
        <begin position="2217"/>
        <end position="2236"/>
    </location>
</feature>
<comment type="similarity">
    <text evidence="2">Belongs to the glycosyltransferase 48 family.</text>
</comment>
<gene>
    <name evidence="17" type="ORF">JCGZ_21441</name>
</gene>
<feature type="transmembrane region" description="Helical" evidence="15">
    <location>
        <begin position="1087"/>
        <end position="1106"/>
    </location>
</feature>
<accession>A0A067JLS9</accession>
<evidence type="ECO:0000259" key="16">
    <source>
        <dbReference type="SMART" id="SM01205"/>
    </source>
</evidence>
<evidence type="ECO:0000313" key="18">
    <source>
        <dbReference type="Proteomes" id="UP000027138"/>
    </source>
</evidence>
<feature type="transmembrane region" description="Helical" evidence="15">
    <location>
        <begin position="2052"/>
        <end position="2071"/>
    </location>
</feature>
<dbReference type="GO" id="GO:0071555">
    <property type="term" value="P:cell wall organization"/>
    <property type="evidence" value="ECO:0007669"/>
    <property type="project" value="UniProtKB-KW"/>
</dbReference>
<dbReference type="GO" id="GO:0000148">
    <property type="term" value="C:1,3-beta-D-glucan synthase complex"/>
    <property type="evidence" value="ECO:0007669"/>
    <property type="project" value="InterPro"/>
</dbReference>
<organism evidence="17 18">
    <name type="scientific">Jatropha curcas</name>
    <name type="common">Barbados nut</name>
    <dbReference type="NCBI Taxonomy" id="180498"/>
    <lineage>
        <taxon>Eukaryota</taxon>
        <taxon>Viridiplantae</taxon>
        <taxon>Streptophyta</taxon>
        <taxon>Embryophyta</taxon>
        <taxon>Tracheophyta</taxon>
        <taxon>Spermatophyta</taxon>
        <taxon>Magnoliopsida</taxon>
        <taxon>eudicotyledons</taxon>
        <taxon>Gunneridae</taxon>
        <taxon>Pentapetalae</taxon>
        <taxon>rosids</taxon>
        <taxon>fabids</taxon>
        <taxon>Malpighiales</taxon>
        <taxon>Euphorbiaceae</taxon>
        <taxon>Crotonoideae</taxon>
        <taxon>Jatropheae</taxon>
        <taxon>Jatropha</taxon>
    </lineage>
</organism>
<evidence type="ECO:0000256" key="14">
    <source>
        <dbReference type="SAM" id="MobiDB-lite"/>
    </source>
</evidence>
<feature type="transmembrane region" description="Helical" evidence="15">
    <location>
        <begin position="385"/>
        <end position="403"/>
    </location>
</feature>
<sequence length="2337" mass="271933">MSIRQRPVAPTRSPNGLHAPPRPPLPDVYNIIPIHDLLSDHPSLRYPEVRAAAAFLRDVSNLPRPPFVTWDPRMDLMDWLGLLFGFQRDNVRNQREHLVLHLANSQMRQQPPPRIPDELDPRVLRRFRNKLLSNYTSWCSYLGRKSQAAHSRRSNNSNELRRELLYVALYLLIWGESANLRFMPECVCYIYHHMAMELNQVLDEWPDPNTGRPFVPSIYGECAYLKCIVMPFYQTIKAEVDSSKNGTKPHSAWRNYDDLNEFFWSRRCFKKLGWPINFGCNYFATVEKAKRVGKTGFVEQRSFWNVFRSFDKLWVLLILFLQASLIVAWDGTDHPWQALKKRDVQVELLTCFITWGGLRFLQSILDAGTQYSLVSRDTMLLGVRMVLKSVVALTWTVVFGVFYGRIWSAKNSAGSWSDEANSRIVTFLEAVFVFVIPELLALVFFVLPWIRNALEELDWSILYVFTWWFHTRIFVGRGLREGLVNNVKYTLFWIAVLTSKFIFSYFLQIKPMVTPTRFLLNLRNVTYNWHEFFGSSNRIAVVLIWLPVLSIFFMDLQIWYSIFASFVGATTGLFSHLGEIRNIGQLRLRFPFFASALQFNLMPEEQLLGPKMTLVKKLRDAIHRLKLRYGLGQPYKKIESSQVEATRFALIWNEIITTFREEDIISDRELELLELPPNCWNIRVIRWPCVLLCNELLLALNQAIELADAPDRWIWLKISNNEYRRCAVIEVYDSIKYLLLTVVRQGTEEYSIVLKIFEEIDNSIQFEKVTEAYNLEILERLHSKLISLVDLLKGQKKDISKMVNILQALYELYVRVLPRGPKKSIEQLRQKGLAPESQLSNDELLFENAIQFPDTEDELFNRHLRRLHTILTSKDSLILFLQASLIVAWDGTDHPWQALKKRDVQVELLTCFITWGGLRFLQSILDAGTQYSLVSRDTMLLGVRMVLKSVVALTWTVVFGVFYGRIWSAKNSAGSWSDEANSRIVTFLEAVFVFVIPELLALVFFVLPWIRNALEELDWSILYVFTWWFHTRIFVGRGLREGLVNNVKYTLFWIAVLTSKFIFSYFLQIKPMVTPTRFLLNLRNVTYNWHEFFGSSNRIAVVLIWLPVLSIFFMDLQIWYSIFASFVGATTGLFSHLGEIRNIGQLRLRFPFFASALQFNLMPEEQLLGPKMTLVKKLRDAIHRLKLRYGLGQPYKKIESSQVEATRFALIWNEIITTFREEDIISDRELELLELPPNCWNIRVIRWPCVLLCNELLLALNQAIELADAPDRWIWLKISNNEYRRCAVIEVYDSIKYLLLTVVRQGTEEYSIVLKIFEEIDNSIQFEKVTEAYNLEILERLHSKLISLVDLLKGQKKDISKMVNILQALYELYVRVLPRGPKKSIEQLRQKGLAPESQLSNDELLFENAIQFPDTEDELFNRHLRRLHTILTSKDSMHNVPQNIEARRRIAFFSNSLFMNMPLAPNVEKMMAFSVLTPYYEEEVCFPKEMLRRPNEDGISTIFYLQKIYEDEWNNFLERMRREGMEDDDDIWDKKSRDLRLWASYRGQTLARTVRGMMYYYRALKMLSYLDSASEMDIRMGTQELASHHSSRHNHALHDQNLVMPPSPPKLGRASSSVSCLFKGHEHGSALMKFTYVVSCQVYGQQKAKGDARAEEILDLMKKNEALRVAYVDEVHLGRDEVEYYSVLVKFDQQLQREDEIYRIRLPGPLKIGEGKPENQNHAIIFTRGDAVQTIDMNQDNYFEETLKMRNLLEEFKKYYGIRRPTILGVRENIFTGSVSSLAWFMSAQETSFVTLGQRVLANPLKVRMHYGHPDVFDRFWFLPRGGISKASKVINISEDIFAGFNCTLRGGNVTHHEYIQVGKGRDVGLNQISMFEAKVASGNGEQVLSRDVYRLGHRLDFFRMLSFYYTTVGFFFNTMAVVLAVYAFLWGRLYLALSGIERHAMKNIDNNKALGAILNQQFVIQLGFFTALPMVMENTLEHGFLPAVWDFLTMQLQLSSLFYTFSMGTRSHFFGRTILHGGAKYRATGRGFVVQHKSFAENYRLFARSHFVKAIELGIILIVYAANSALAADTFLYIIMTISCWFLVLSWILSPFLFNPSGFDWLKTVYDFEDFMNWIWYRGVLAKAEQSWETWWYEEQDHLRTTGLWGKLLEIILDLRFFFFQYGVVYHLNITGENTSIAVYLLSWIYMVAAVGIYVSITYAQDKFAAKEHIKYRLAQLIVISLTILVIVLLLEFTDFIFLDLVSSLLAFIPTGWGLICIAQVLRPFLQSTVVWDTVVSLARLYDMLFGLIVMVPVGFLSWLPGFQSMQTRILFNEAFSRGLQISLILTGKKSN</sequence>
<feature type="transmembrane region" description="Helical" evidence="15">
    <location>
        <begin position="489"/>
        <end position="508"/>
    </location>
</feature>
<comment type="catalytic activity">
    <reaction evidence="13">
        <text>[(1-&gt;3)-beta-D-glucosyl](n) + UDP-alpha-D-glucose = [(1-&gt;3)-beta-D-glucosyl](n+1) + UDP + H(+)</text>
        <dbReference type="Rhea" id="RHEA:21476"/>
        <dbReference type="Rhea" id="RHEA-COMP:11146"/>
        <dbReference type="Rhea" id="RHEA-COMP:14303"/>
        <dbReference type="ChEBI" id="CHEBI:15378"/>
        <dbReference type="ChEBI" id="CHEBI:37671"/>
        <dbReference type="ChEBI" id="CHEBI:58223"/>
        <dbReference type="ChEBI" id="CHEBI:58885"/>
        <dbReference type="EC" id="2.4.1.34"/>
    </reaction>
</comment>
<keyword evidence="18" id="KW-1185">Reference proteome</keyword>
<evidence type="ECO:0000256" key="8">
    <source>
        <dbReference type="ARBA" id="ARBA00022960"/>
    </source>
</evidence>
<feature type="transmembrane region" description="Helical" evidence="15">
    <location>
        <begin position="558"/>
        <end position="577"/>
    </location>
</feature>
<evidence type="ECO:0000313" key="17">
    <source>
        <dbReference type="EMBL" id="KDP20970.1"/>
    </source>
</evidence>
<evidence type="ECO:0000256" key="5">
    <source>
        <dbReference type="ARBA" id="ARBA00022676"/>
    </source>
</evidence>
<dbReference type="GO" id="GO:0006075">
    <property type="term" value="P:(1-&gt;3)-beta-D-glucan biosynthetic process"/>
    <property type="evidence" value="ECO:0007669"/>
    <property type="project" value="InterPro"/>
</dbReference>
<dbReference type="PANTHER" id="PTHR12741:SF102">
    <property type="entry name" value="CALLOSE SYNTHASE 11"/>
    <property type="match status" value="1"/>
</dbReference>
<feature type="transmembrane region" description="Helical" evidence="15">
    <location>
        <begin position="2242"/>
        <end position="2266"/>
    </location>
</feature>
<evidence type="ECO:0000256" key="7">
    <source>
        <dbReference type="ARBA" id="ARBA00022692"/>
    </source>
</evidence>
<evidence type="ECO:0000256" key="4">
    <source>
        <dbReference type="ARBA" id="ARBA00022475"/>
    </source>
</evidence>
<evidence type="ECO:0000256" key="1">
    <source>
        <dbReference type="ARBA" id="ARBA00004651"/>
    </source>
</evidence>
<dbReference type="EMBL" id="KK915662">
    <property type="protein sequence ID" value="KDP20970.1"/>
    <property type="molecule type" value="Genomic_DNA"/>
</dbReference>
<dbReference type="InterPro" id="IPR026899">
    <property type="entry name" value="FKS1-like_dom1"/>
</dbReference>
<name>A0A067JLS9_JATCU</name>
<keyword evidence="4" id="KW-1003">Cell membrane</keyword>
<dbReference type="GO" id="GO:0003843">
    <property type="term" value="F:1,3-beta-D-glucan synthase activity"/>
    <property type="evidence" value="ECO:0007669"/>
    <property type="project" value="UniProtKB-EC"/>
</dbReference>
<dbReference type="Pfam" id="PF25968">
    <property type="entry name" value="CALS1"/>
    <property type="match status" value="2"/>
</dbReference>
<feature type="transmembrane region" description="Helical" evidence="15">
    <location>
        <begin position="2153"/>
        <end position="2170"/>
    </location>
</feature>
<feature type="transmembrane region" description="Helical" evidence="15">
    <location>
        <begin position="2182"/>
        <end position="2205"/>
    </location>
</feature>
<evidence type="ECO:0000256" key="13">
    <source>
        <dbReference type="ARBA" id="ARBA00047777"/>
    </source>
</evidence>
<evidence type="ECO:0000256" key="3">
    <source>
        <dbReference type="ARBA" id="ARBA00012589"/>
    </source>
</evidence>
<keyword evidence="10 15" id="KW-0472">Membrane</keyword>
<feature type="transmembrane region" description="Helical" evidence="15">
    <location>
        <begin position="984"/>
        <end position="1007"/>
    </location>
</feature>
<proteinExistence type="inferred from homology"/>
<feature type="transmembrane region" description="Helical" evidence="15">
    <location>
        <begin position="1908"/>
        <end position="1936"/>
    </location>
</feature>
<keyword evidence="11" id="KW-0961">Cell wall biogenesis/degradation</keyword>
<dbReference type="Pfam" id="PF02364">
    <property type="entry name" value="Glucan_synthase"/>
    <property type="match status" value="1"/>
</dbReference>
<comment type="subcellular location">
    <subcellularLocation>
        <location evidence="1">Cell membrane</location>
        <topology evidence="1">Multi-pass membrane protein</topology>
    </subcellularLocation>
</comment>
<dbReference type="PANTHER" id="PTHR12741">
    <property type="entry name" value="LYST-INTERACTING PROTEIN LIP5 DOPAMINE RESPONSIVE PROTEIN DRG-1"/>
    <property type="match status" value="1"/>
</dbReference>
<dbReference type="GO" id="GO:0008360">
    <property type="term" value="P:regulation of cell shape"/>
    <property type="evidence" value="ECO:0007669"/>
    <property type="project" value="UniProtKB-KW"/>
</dbReference>
<evidence type="ECO:0000256" key="15">
    <source>
        <dbReference type="SAM" id="Phobius"/>
    </source>
</evidence>
<feature type="region of interest" description="Disordered" evidence="14">
    <location>
        <begin position="1"/>
        <end position="22"/>
    </location>
</feature>
<evidence type="ECO:0000256" key="2">
    <source>
        <dbReference type="ARBA" id="ARBA00009040"/>
    </source>
</evidence>
<feature type="transmembrane region" description="Helical" evidence="15">
    <location>
        <begin position="313"/>
        <end position="332"/>
    </location>
</feature>